<evidence type="ECO:0000256" key="1">
    <source>
        <dbReference type="ARBA" id="ARBA00023157"/>
    </source>
</evidence>
<dbReference type="InterPro" id="IPR043504">
    <property type="entry name" value="Peptidase_S1_PA_chymotrypsin"/>
</dbReference>
<gene>
    <name evidence="4" type="ORF">V9T40_014484</name>
</gene>
<evidence type="ECO:0000313" key="4">
    <source>
        <dbReference type="EMBL" id="KAK7572012.1"/>
    </source>
</evidence>
<comment type="caution">
    <text evidence="4">The sequence shown here is derived from an EMBL/GenBank/DDBJ whole genome shotgun (WGS) entry which is preliminary data.</text>
</comment>
<name>A0AAN9THS9_9HEMI</name>
<keyword evidence="5" id="KW-1185">Reference proteome</keyword>
<keyword evidence="1" id="KW-1015">Disulfide bond</keyword>
<feature type="compositionally biased region" description="Polar residues" evidence="2">
    <location>
        <begin position="132"/>
        <end position="161"/>
    </location>
</feature>
<feature type="region of interest" description="Disordered" evidence="2">
    <location>
        <begin position="129"/>
        <end position="161"/>
    </location>
</feature>
<dbReference type="GO" id="GO:0004252">
    <property type="term" value="F:serine-type endopeptidase activity"/>
    <property type="evidence" value="ECO:0007669"/>
    <property type="project" value="InterPro"/>
</dbReference>
<evidence type="ECO:0000313" key="5">
    <source>
        <dbReference type="Proteomes" id="UP001367676"/>
    </source>
</evidence>
<dbReference type="Pfam" id="PF00089">
    <property type="entry name" value="Trypsin"/>
    <property type="match status" value="1"/>
</dbReference>
<reference evidence="4 5" key="1">
    <citation type="submission" date="2024-03" db="EMBL/GenBank/DDBJ databases">
        <title>Adaptation during the transition from Ophiocordyceps entomopathogen to insect associate is accompanied by gene loss and intensified selection.</title>
        <authorList>
            <person name="Ward C.M."/>
            <person name="Onetto C.A."/>
            <person name="Borneman A.R."/>
        </authorList>
    </citation>
    <scope>NUCLEOTIDE SEQUENCE [LARGE SCALE GENOMIC DNA]</scope>
    <source>
        <strain evidence="4">AWRI1</strain>
        <tissue evidence="4">Single Adult Female</tissue>
    </source>
</reference>
<accession>A0AAN9THS9</accession>
<evidence type="ECO:0000259" key="3">
    <source>
        <dbReference type="PROSITE" id="PS50240"/>
    </source>
</evidence>
<dbReference type="PANTHER" id="PTHR24250">
    <property type="entry name" value="CHYMOTRYPSIN-RELATED"/>
    <property type="match status" value="1"/>
</dbReference>
<dbReference type="AlphaFoldDB" id="A0AAN9THS9"/>
<dbReference type="Gene3D" id="2.40.10.10">
    <property type="entry name" value="Trypsin-like serine proteases"/>
    <property type="match status" value="1"/>
</dbReference>
<feature type="domain" description="Peptidase S1" evidence="3">
    <location>
        <begin position="434"/>
        <end position="618"/>
    </location>
</feature>
<dbReference type="InterPro" id="IPR009003">
    <property type="entry name" value="Peptidase_S1_PA"/>
</dbReference>
<dbReference type="GO" id="GO:0006508">
    <property type="term" value="P:proteolysis"/>
    <property type="evidence" value="ECO:0007669"/>
    <property type="project" value="InterPro"/>
</dbReference>
<dbReference type="PANTHER" id="PTHR24250:SF27">
    <property type="entry name" value="ELASTASE 2 LIKE"/>
    <property type="match status" value="1"/>
</dbReference>
<dbReference type="SUPFAM" id="SSF50494">
    <property type="entry name" value="Trypsin-like serine proteases"/>
    <property type="match status" value="1"/>
</dbReference>
<dbReference type="PROSITE" id="PS50240">
    <property type="entry name" value="TRYPSIN_DOM"/>
    <property type="match status" value="1"/>
</dbReference>
<dbReference type="Proteomes" id="UP001367676">
    <property type="component" value="Unassembled WGS sequence"/>
</dbReference>
<dbReference type="EMBL" id="JBBCAQ010000038">
    <property type="protein sequence ID" value="KAK7572012.1"/>
    <property type="molecule type" value="Genomic_DNA"/>
</dbReference>
<proteinExistence type="predicted"/>
<dbReference type="InterPro" id="IPR001254">
    <property type="entry name" value="Trypsin_dom"/>
</dbReference>
<protein>
    <recommendedName>
        <fullName evidence="3">Peptidase S1 domain-containing protein</fullName>
    </recommendedName>
</protein>
<evidence type="ECO:0000256" key="2">
    <source>
        <dbReference type="SAM" id="MobiDB-lite"/>
    </source>
</evidence>
<organism evidence="4 5">
    <name type="scientific">Parthenolecanium corni</name>
    <dbReference type="NCBI Taxonomy" id="536013"/>
    <lineage>
        <taxon>Eukaryota</taxon>
        <taxon>Metazoa</taxon>
        <taxon>Ecdysozoa</taxon>
        <taxon>Arthropoda</taxon>
        <taxon>Hexapoda</taxon>
        <taxon>Insecta</taxon>
        <taxon>Pterygota</taxon>
        <taxon>Neoptera</taxon>
        <taxon>Paraneoptera</taxon>
        <taxon>Hemiptera</taxon>
        <taxon>Sternorrhyncha</taxon>
        <taxon>Coccoidea</taxon>
        <taxon>Coccidae</taxon>
        <taxon>Parthenolecanium</taxon>
    </lineage>
</organism>
<sequence>MLKDMQSTLNKKRDSHLCRTLPNSHNDQITNKVVLELMMRILILELIVVNVLCARTLPTVKPGLFVIHGVHTCGGGDGFCLMGNDCTVNDEFLPDSDGHCAGLRSAFIPESHFSCCRYVPNNATFDEFGTDPPTSTLSDDISPTDSVGSLSENSDSSLIESHLESSNIAEETHHEMENNRMSQVKRADLAQTESSSVLQDSNSEAVDIAASVDNTLHWEKINQTDGSSTSNSATSIRFPETGLINLDHQPTDESDSTHSLQLLQQPHKSGQKPLELDKVNEELEPRGMTSSPEVSIDINHLGCNHDIHTDSDSPAFEHVENFATSSTPNESLVIQDYAKDINDHKHERSPAQWFRISRKLGQIKPTEMSFLNFVDQSQVTNMKETTESSIIITVPEELKGAPLMTPPEQCMSFPNAGEDAPRCMSVWKFIFGDAVLCFGTLINSVWVLTSASCITKIYDKDMETVMVTDIEGNSELHKISTMIVHENYKAGNQNELNNIGLISLDSPTDSSCFVCFSNEEKKYSDKSCFTYVLTSSEMNPGSLEKCEDRVKVLNMYSKLYLSLHCPTNDGLKQLVDNSTASILWCENTFVGIETSYDDGLFVFTPAFEHADWIQKNIQQYL</sequence>